<evidence type="ECO:0000256" key="6">
    <source>
        <dbReference type="ARBA" id="ARBA00023288"/>
    </source>
</evidence>
<dbReference type="CDD" id="cd06354">
    <property type="entry name" value="PBP1_PrnA-like"/>
    <property type="match status" value="1"/>
</dbReference>
<comment type="subcellular location">
    <subcellularLocation>
        <location evidence="1">Cell membrane</location>
        <topology evidence="1">Lipid-anchor</topology>
    </subcellularLocation>
</comment>
<protein>
    <submittedName>
        <fullName evidence="8">BMP family ABC transporter substrate-binding protein</fullName>
    </submittedName>
</protein>
<dbReference type="InterPro" id="IPR003760">
    <property type="entry name" value="PnrA-like"/>
</dbReference>
<evidence type="ECO:0000256" key="4">
    <source>
        <dbReference type="ARBA" id="ARBA00022729"/>
    </source>
</evidence>
<organism evidence="8 9">
    <name type="scientific">Acanthopleuribacter pedis</name>
    <dbReference type="NCBI Taxonomy" id="442870"/>
    <lineage>
        <taxon>Bacteria</taxon>
        <taxon>Pseudomonadati</taxon>
        <taxon>Acidobacteriota</taxon>
        <taxon>Holophagae</taxon>
        <taxon>Acanthopleuribacterales</taxon>
        <taxon>Acanthopleuribacteraceae</taxon>
        <taxon>Acanthopleuribacter</taxon>
    </lineage>
</organism>
<dbReference type="EMBL" id="JAFREP010000011">
    <property type="protein sequence ID" value="MBO1319464.1"/>
    <property type="molecule type" value="Genomic_DNA"/>
</dbReference>
<evidence type="ECO:0000256" key="2">
    <source>
        <dbReference type="ARBA" id="ARBA00008610"/>
    </source>
</evidence>
<comment type="similarity">
    <text evidence="2">Belongs to the BMP lipoprotein family.</text>
</comment>
<dbReference type="Gene3D" id="3.40.50.2300">
    <property type="match status" value="2"/>
</dbReference>
<comment type="caution">
    <text evidence="8">The sequence shown here is derived from an EMBL/GenBank/DDBJ whole genome shotgun (WGS) entry which is preliminary data.</text>
</comment>
<keyword evidence="9" id="KW-1185">Reference proteome</keyword>
<evidence type="ECO:0000256" key="1">
    <source>
        <dbReference type="ARBA" id="ARBA00004193"/>
    </source>
</evidence>
<keyword evidence="4" id="KW-0732">Signal</keyword>
<dbReference type="PANTHER" id="PTHR34296:SF2">
    <property type="entry name" value="ABC TRANSPORTER GUANOSINE-BINDING PROTEIN NUPN"/>
    <property type="match status" value="1"/>
</dbReference>
<dbReference type="InterPro" id="IPR028082">
    <property type="entry name" value="Peripla_BP_I"/>
</dbReference>
<feature type="domain" description="ABC transporter substrate-binding protein PnrA-like" evidence="7">
    <location>
        <begin position="19"/>
        <end position="299"/>
    </location>
</feature>
<evidence type="ECO:0000256" key="3">
    <source>
        <dbReference type="ARBA" id="ARBA00022475"/>
    </source>
</evidence>
<dbReference type="Proteomes" id="UP000664417">
    <property type="component" value="Unassembled WGS sequence"/>
</dbReference>
<keyword evidence="3" id="KW-1003">Cell membrane</keyword>
<dbReference type="GO" id="GO:0005886">
    <property type="term" value="C:plasma membrane"/>
    <property type="evidence" value="ECO:0007669"/>
    <property type="project" value="UniProtKB-SubCell"/>
</dbReference>
<gene>
    <name evidence="8" type="ORF">J3U88_13400</name>
</gene>
<dbReference type="AlphaFoldDB" id="A0A8J7Q8N6"/>
<keyword evidence="6" id="KW-0449">Lipoprotein</keyword>
<proteinExistence type="inferred from homology"/>
<dbReference type="SUPFAM" id="SSF53822">
    <property type="entry name" value="Periplasmic binding protein-like I"/>
    <property type="match status" value="1"/>
</dbReference>
<dbReference type="PANTHER" id="PTHR34296">
    <property type="entry name" value="TRANSCRIPTIONAL ACTIVATOR PROTEIN MED"/>
    <property type="match status" value="1"/>
</dbReference>
<keyword evidence="5" id="KW-0472">Membrane</keyword>
<reference evidence="8" key="1">
    <citation type="submission" date="2021-03" db="EMBL/GenBank/DDBJ databases">
        <authorList>
            <person name="Wang G."/>
        </authorList>
    </citation>
    <scope>NUCLEOTIDE SEQUENCE</scope>
    <source>
        <strain evidence="8">KCTC 12899</strain>
    </source>
</reference>
<evidence type="ECO:0000259" key="7">
    <source>
        <dbReference type="Pfam" id="PF02608"/>
    </source>
</evidence>
<evidence type="ECO:0000313" key="9">
    <source>
        <dbReference type="Proteomes" id="UP000664417"/>
    </source>
</evidence>
<name>A0A8J7Q8N6_9BACT</name>
<sequence length="333" mass="35559">MFCGQGEPSEPETPALPKVVLVLDTGMEDDRTFNAHGLKGARAVAAEGGFELIVSPSSSQVYYERNIEAFVSQKPALILTMGFRMGDPTARVARRHPRQRFAVVDVAYLPGRGCAETVADCYTEEGGLANMTSLVFAEDQVGFLAGVLAGCMSKTGVVASVAGPEIQPVVDFATGFANGARHVNPDVKTHQVYLPGFNELELGRAKAHEFIDKGADVVFGIGGNSGNGALLACKERGVMGVGVDGDQYETFPEVREILLTSASKKIDQAMVILLRRLLAGNLAPGIIHADLANQGVGLAPFHEWEERIPGACKQRIQEANDLLIQNPKRALAE</sequence>
<dbReference type="InterPro" id="IPR050957">
    <property type="entry name" value="BMP_lipoprotein"/>
</dbReference>
<evidence type="ECO:0000313" key="8">
    <source>
        <dbReference type="EMBL" id="MBO1319464.1"/>
    </source>
</evidence>
<evidence type="ECO:0000256" key="5">
    <source>
        <dbReference type="ARBA" id="ARBA00023136"/>
    </source>
</evidence>
<dbReference type="Pfam" id="PF02608">
    <property type="entry name" value="Bmp"/>
    <property type="match status" value="1"/>
</dbReference>
<accession>A0A8J7Q8N6</accession>